<dbReference type="STRING" id="243233.MCA1709"/>
<name>Q607Q0_METCA</name>
<gene>
    <name evidence="2" type="ordered locus">MCA1709</name>
</gene>
<dbReference type="Gene3D" id="3.30.420.10">
    <property type="entry name" value="Ribonuclease H-like superfamily/Ribonuclease H"/>
    <property type="match status" value="1"/>
</dbReference>
<evidence type="ECO:0000259" key="1">
    <source>
        <dbReference type="PROSITE" id="PS50994"/>
    </source>
</evidence>
<dbReference type="AlphaFoldDB" id="Q607Q0"/>
<dbReference type="eggNOG" id="COG4584">
    <property type="taxonomic scope" value="Bacteria"/>
</dbReference>
<proteinExistence type="predicted"/>
<dbReference type="KEGG" id="mca:MCA1709"/>
<dbReference type="GO" id="GO:0003676">
    <property type="term" value="F:nucleic acid binding"/>
    <property type="evidence" value="ECO:0007669"/>
    <property type="project" value="InterPro"/>
</dbReference>
<dbReference type="InterPro" id="IPR001584">
    <property type="entry name" value="Integrase_cat-core"/>
</dbReference>
<dbReference type="Proteomes" id="UP000006821">
    <property type="component" value="Chromosome"/>
</dbReference>
<dbReference type="InterPro" id="IPR012337">
    <property type="entry name" value="RNaseH-like_sf"/>
</dbReference>
<dbReference type="SUPFAM" id="SSF53098">
    <property type="entry name" value="Ribonuclease H-like"/>
    <property type="match status" value="1"/>
</dbReference>
<accession>Q607Q0</accession>
<feature type="domain" description="Integrase catalytic" evidence="1">
    <location>
        <begin position="1"/>
        <end position="123"/>
    </location>
</feature>
<dbReference type="EMBL" id="AE017282">
    <property type="protein sequence ID" value="AAU92037.1"/>
    <property type="molecule type" value="Genomic_DNA"/>
</dbReference>
<protein>
    <submittedName>
        <fullName evidence="2">Transposase, IS3 family, OrfB, truncation</fullName>
    </submittedName>
</protein>
<evidence type="ECO:0000313" key="3">
    <source>
        <dbReference type="Proteomes" id="UP000006821"/>
    </source>
</evidence>
<dbReference type="GO" id="GO:0015074">
    <property type="term" value="P:DNA integration"/>
    <property type="evidence" value="ECO:0007669"/>
    <property type="project" value="InterPro"/>
</dbReference>
<reference evidence="2 3" key="1">
    <citation type="journal article" date="2004" name="PLoS Biol.">
        <title>Genomic insights into methanotrophy: the complete genome sequence of Methylococcus capsulatus (Bath).</title>
        <authorList>
            <person name="Ward N.L."/>
            <person name="Larsen O."/>
            <person name="Sakwa J."/>
            <person name="Bruseth L."/>
            <person name="Khouri H.M."/>
            <person name="Durkin A.S."/>
            <person name="Dimitrov G."/>
            <person name="Jiang L."/>
            <person name="Scanlan D."/>
            <person name="Kang K.H."/>
            <person name="Lewis M.R."/>
            <person name="Nelson K.E."/>
            <person name="Methe B.A."/>
            <person name="Wu M."/>
            <person name="Heidelberg J.F."/>
            <person name="Paulsen I.T."/>
            <person name="Fouts D.E."/>
            <person name="Ravel J."/>
            <person name="Tettelin H."/>
            <person name="Ren Q."/>
            <person name="Read T.D."/>
            <person name="DeBoy R.T."/>
            <person name="Seshadri R."/>
            <person name="Salzberg S.L."/>
            <person name="Jensen H.B."/>
            <person name="Birkeland N.K."/>
            <person name="Nelson W.C."/>
            <person name="Dodson R.J."/>
            <person name="Grindhaug S.H."/>
            <person name="Holt I.E."/>
            <person name="Eidhammer I."/>
            <person name="Jonasen I."/>
            <person name="Vanaken S."/>
            <person name="Utterback T.R."/>
            <person name="Feldblyum T.V."/>
            <person name="Fraser C.M."/>
            <person name="Lillehaug J.R."/>
            <person name="Eisen J.A."/>
        </authorList>
    </citation>
    <scope>NUCLEOTIDE SEQUENCE [LARGE SCALE GENOMIC DNA]</scope>
    <source>
        <strain evidence="3">ATCC 33009 / NCIMB 11132 / Bath</strain>
    </source>
</reference>
<dbReference type="PROSITE" id="PS50994">
    <property type="entry name" value="INTEGRASE"/>
    <property type="match status" value="1"/>
</dbReference>
<evidence type="ECO:0000313" key="2">
    <source>
        <dbReference type="EMBL" id="AAU92037.1"/>
    </source>
</evidence>
<dbReference type="InterPro" id="IPR036397">
    <property type="entry name" value="RNaseH_sf"/>
</dbReference>
<organism evidence="2 3">
    <name type="scientific">Methylococcus capsulatus (strain ATCC 33009 / NCIMB 11132 / Bath)</name>
    <dbReference type="NCBI Taxonomy" id="243233"/>
    <lineage>
        <taxon>Bacteria</taxon>
        <taxon>Pseudomonadati</taxon>
        <taxon>Pseudomonadota</taxon>
        <taxon>Gammaproteobacteria</taxon>
        <taxon>Methylococcales</taxon>
        <taxon>Methylococcaceae</taxon>
        <taxon>Methylococcus</taxon>
    </lineage>
</organism>
<sequence>MRRCLITFIDPASALTAPLGPLPARPGTPLGRRPEFGAGLAQTLEAHGIGRRYSYPKPPKITAHVERFNRTLQESSVDYHEDPLFTGFGLFNQKLADWLVFDSTKRLHHRLGQQPPLRFLLPHHPECQR</sequence>
<dbReference type="HOGENOM" id="CLU_1946282_0_0_6"/>